<evidence type="ECO:0000256" key="7">
    <source>
        <dbReference type="PIRSR" id="PIRSR000138-2"/>
    </source>
</evidence>
<dbReference type="Proteomes" id="UP000628017">
    <property type="component" value="Unassembled WGS sequence"/>
</dbReference>
<comment type="cofactor">
    <cofactor evidence="1">
        <name>FMN</name>
        <dbReference type="ChEBI" id="CHEBI:58210"/>
    </cofactor>
</comment>
<dbReference type="GO" id="GO:0010181">
    <property type="term" value="F:FMN binding"/>
    <property type="evidence" value="ECO:0007669"/>
    <property type="project" value="InterPro"/>
</dbReference>
<feature type="binding site" evidence="7">
    <location>
        <begin position="81"/>
        <end position="83"/>
    </location>
    <ligand>
        <name>FMN</name>
        <dbReference type="ChEBI" id="CHEBI:58210"/>
    </ligand>
</feature>
<dbReference type="Gene3D" id="3.20.20.70">
    <property type="entry name" value="Aldolase class I"/>
    <property type="match status" value="1"/>
</dbReference>
<dbReference type="PIRSF" id="PIRSF000138">
    <property type="entry name" value="Al-hdrx_acd_dh"/>
    <property type="match status" value="1"/>
</dbReference>
<evidence type="ECO:0000256" key="4">
    <source>
        <dbReference type="ARBA" id="ARBA00023002"/>
    </source>
</evidence>
<dbReference type="PROSITE" id="PS51349">
    <property type="entry name" value="FMN_HYDROXY_ACID_DH_2"/>
    <property type="match status" value="1"/>
</dbReference>
<dbReference type="InterPro" id="IPR000262">
    <property type="entry name" value="FMN-dep_DH"/>
</dbReference>
<dbReference type="GO" id="GO:0009060">
    <property type="term" value="P:aerobic respiration"/>
    <property type="evidence" value="ECO:0007669"/>
    <property type="project" value="TreeGrafter"/>
</dbReference>
<evidence type="ECO:0000256" key="3">
    <source>
        <dbReference type="ARBA" id="ARBA00022643"/>
    </source>
</evidence>
<evidence type="ECO:0000256" key="5">
    <source>
        <dbReference type="ARBA" id="ARBA00024042"/>
    </source>
</evidence>
<dbReference type="GO" id="GO:0004459">
    <property type="term" value="F:L-lactate dehydrogenase (NAD+) activity"/>
    <property type="evidence" value="ECO:0007669"/>
    <property type="project" value="TreeGrafter"/>
</dbReference>
<dbReference type="EMBL" id="BMKA01000004">
    <property type="protein sequence ID" value="GGA26978.1"/>
    <property type="molecule type" value="Genomic_DNA"/>
</dbReference>
<dbReference type="Pfam" id="PF01070">
    <property type="entry name" value="FMN_dh"/>
    <property type="match status" value="1"/>
</dbReference>
<dbReference type="PANTHER" id="PTHR10578:SF107">
    <property type="entry name" value="2-HYDROXYACID OXIDASE 1"/>
    <property type="match status" value="1"/>
</dbReference>
<evidence type="ECO:0000313" key="10">
    <source>
        <dbReference type="Proteomes" id="UP000628017"/>
    </source>
</evidence>
<dbReference type="InterPro" id="IPR013785">
    <property type="entry name" value="Aldolase_TIM"/>
</dbReference>
<feature type="domain" description="FMN hydroxy acid dehydrogenase" evidence="8">
    <location>
        <begin position="2"/>
        <end position="374"/>
    </location>
</feature>
<keyword evidence="3 7" id="KW-0288">FMN</keyword>
<evidence type="ECO:0000313" key="9">
    <source>
        <dbReference type="EMBL" id="GGA26978.1"/>
    </source>
</evidence>
<feature type="binding site" evidence="7">
    <location>
        <position position="131"/>
    </location>
    <ligand>
        <name>FMN</name>
        <dbReference type="ChEBI" id="CHEBI:58210"/>
    </ligand>
</feature>
<feature type="binding site" evidence="7">
    <location>
        <position position="28"/>
    </location>
    <ligand>
        <name>glyoxylate</name>
        <dbReference type="ChEBI" id="CHEBI:36655"/>
    </ligand>
</feature>
<comment type="caution">
    <text evidence="9">The sequence shown here is derived from an EMBL/GenBank/DDBJ whole genome shotgun (WGS) entry which is preliminary data.</text>
</comment>
<dbReference type="InterPro" id="IPR012133">
    <property type="entry name" value="Alpha-hydoxy_acid_DH_FMN"/>
</dbReference>
<dbReference type="SUPFAM" id="SSF51395">
    <property type="entry name" value="FMN-linked oxidoreductases"/>
    <property type="match status" value="1"/>
</dbReference>
<dbReference type="PANTHER" id="PTHR10578">
    <property type="entry name" value="S -2-HYDROXY-ACID OXIDASE-RELATED"/>
    <property type="match status" value="1"/>
</dbReference>
<reference evidence="9" key="1">
    <citation type="journal article" date="2014" name="Int. J. Syst. Evol. Microbiol.">
        <title>Complete genome sequence of Corynebacterium casei LMG S-19264T (=DSM 44701T), isolated from a smear-ripened cheese.</title>
        <authorList>
            <consortium name="US DOE Joint Genome Institute (JGI-PGF)"/>
            <person name="Walter F."/>
            <person name="Albersmeier A."/>
            <person name="Kalinowski J."/>
            <person name="Ruckert C."/>
        </authorList>
    </citation>
    <scope>NUCLEOTIDE SEQUENCE</scope>
    <source>
        <strain evidence="9">CGMCC 1.15880</strain>
    </source>
</reference>
<feature type="binding site" evidence="7">
    <location>
        <position position="270"/>
    </location>
    <ligand>
        <name>glyoxylate</name>
        <dbReference type="ChEBI" id="CHEBI:36655"/>
    </ligand>
</feature>
<accession>A0A916R1E6</accession>
<keyword evidence="4" id="KW-0560">Oxidoreductase</keyword>
<feature type="binding site" evidence="7">
    <location>
        <position position="268"/>
    </location>
    <ligand>
        <name>FMN</name>
        <dbReference type="ChEBI" id="CHEBI:58210"/>
    </ligand>
</feature>
<organism evidence="9 10">
    <name type="scientific">Neptunicoccus cionae</name>
    <dbReference type="NCBI Taxonomy" id="2035344"/>
    <lineage>
        <taxon>Bacteria</taxon>
        <taxon>Pseudomonadati</taxon>
        <taxon>Pseudomonadota</taxon>
        <taxon>Alphaproteobacteria</taxon>
        <taxon>Rhodobacterales</taxon>
        <taxon>Paracoccaceae</taxon>
        <taxon>Neptunicoccus</taxon>
    </lineage>
</organism>
<feature type="binding site" evidence="7">
    <location>
        <position position="273"/>
    </location>
    <ligand>
        <name>glyoxylate</name>
        <dbReference type="ChEBI" id="CHEBI:36655"/>
    </ligand>
</feature>
<dbReference type="RefSeq" id="WP_188677083.1">
    <property type="nucleotide sequence ID" value="NZ_BMKA01000004.1"/>
</dbReference>
<dbReference type="CDD" id="cd02809">
    <property type="entry name" value="alpha_hydroxyacid_oxid_FMN"/>
    <property type="match status" value="1"/>
</dbReference>
<feature type="binding site" evidence="7">
    <location>
        <position position="110"/>
    </location>
    <ligand>
        <name>FMN</name>
        <dbReference type="ChEBI" id="CHEBI:58210"/>
    </ligand>
</feature>
<gene>
    <name evidence="9" type="ORF">GCM10011498_29950</name>
</gene>
<proteinExistence type="inferred from homology"/>
<feature type="binding site" evidence="7">
    <location>
        <begin position="324"/>
        <end position="325"/>
    </location>
    <ligand>
        <name>FMN</name>
        <dbReference type="ChEBI" id="CHEBI:58210"/>
    </ligand>
</feature>
<sequence>MFFDNAIHSFEDARRIAKRRLPWMVFDYIDGTAGTGCGARTNRAALDGIKLQPRVLNNVEERSIAGQVFGSTTKVPFGIAPMGMCNLSSPSADRLLARMAAKDTIPVGVSTVASTSLEEMWELSQGSAWFQLYISRTTETADRLIARAKAAGYDTLVLTVDVPEVGRRPRELRRGFKMPFRIGPRQFVDFACHPAWSLPQLVKGKPQMGNFGGAFGEFDREESRAGADWVTLARVRDQWFGKLVLKGVMDARDAKRAQECGVDAVQVSSHGSRQLDSAPPAIQALKTIRDELGPEFPLFYDSGIQSGEDIVKAYAMGADFVFAGRPFSYGIAANGATGLRQMRDVLAQEISITLAQLGLRKLKQITREVIASPL</sequence>
<feature type="binding site" evidence="7">
    <location>
        <position position="168"/>
    </location>
    <ligand>
        <name>glyoxylate</name>
        <dbReference type="ChEBI" id="CHEBI:36655"/>
    </ligand>
</feature>
<comment type="similarity">
    <text evidence="5">Belongs to the FMN-dependent alpha-hydroxy acid dehydrogenase family.</text>
</comment>
<name>A0A916R1E6_9RHOB</name>
<feature type="active site" description="Proton acceptor" evidence="6">
    <location>
        <position position="270"/>
    </location>
</feature>
<dbReference type="GO" id="GO:0005886">
    <property type="term" value="C:plasma membrane"/>
    <property type="evidence" value="ECO:0007669"/>
    <property type="project" value="TreeGrafter"/>
</dbReference>
<evidence type="ECO:0000256" key="1">
    <source>
        <dbReference type="ARBA" id="ARBA00001917"/>
    </source>
</evidence>
<feature type="binding site" evidence="7">
    <location>
        <position position="159"/>
    </location>
    <ligand>
        <name>FMN</name>
        <dbReference type="ChEBI" id="CHEBI:58210"/>
    </ligand>
</feature>
<evidence type="ECO:0000259" key="8">
    <source>
        <dbReference type="PROSITE" id="PS51349"/>
    </source>
</evidence>
<keyword evidence="2 7" id="KW-0285">Flavoprotein</keyword>
<evidence type="ECO:0000256" key="2">
    <source>
        <dbReference type="ARBA" id="ARBA00022630"/>
    </source>
</evidence>
<feature type="binding site" evidence="7">
    <location>
        <position position="246"/>
    </location>
    <ligand>
        <name>FMN</name>
        <dbReference type="ChEBI" id="CHEBI:58210"/>
    </ligand>
</feature>
<dbReference type="AlphaFoldDB" id="A0A916R1E6"/>
<reference evidence="9" key="2">
    <citation type="submission" date="2020-09" db="EMBL/GenBank/DDBJ databases">
        <authorList>
            <person name="Sun Q."/>
            <person name="Zhou Y."/>
        </authorList>
    </citation>
    <scope>NUCLEOTIDE SEQUENCE</scope>
    <source>
        <strain evidence="9">CGMCC 1.15880</strain>
    </source>
</reference>
<keyword evidence="10" id="KW-1185">Reference proteome</keyword>
<feature type="binding site" evidence="7">
    <location>
        <position position="133"/>
    </location>
    <ligand>
        <name>glyoxylate</name>
        <dbReference type="ChEBI" id="CHEBI:36655"/>
    </ligand>
</feature>
<dbReference type="InterPro" id="IPR037396">
    <property type="entry name" value="FMN_HAD"/>
</dbReference>
<protein>
    <submittedName>
        <fullName evidence="9">Lactate dehydrogenase</fullName>
    </submittedName>
</protein>
<evidence type="ECO:0000256" key="6">
    <source>
        <dbReference type="PIRSR" id="PIRSR000138-1"/>
    </source>
</evidence>